<dbReference type="RefSeq" id="WP_253866565.1">
    <property type="nucleotide sequence ID" value="NZ_BAAALN010000004.1"/>
</dbReference>
<sequence length="399" mass="44119">MRFTHPDGSRVHLAYCTNVHPAEDIDGLLRQLQVFGGGIRAELDVDRLGVGLWLPAPLAAHLADHPDLDRLRATLDDHGLEVVTLNAFPYRGFHDPVVKKAVYSPDWVETRRLEYTLTCARLLARLLPDDAARGSISTVPLAWRAPWYSDRRLRAHELLDRLAEGLAKQTAETGRPIRVGLEPEPGCVVETVDDAIEQLSGIDTDHIGLCLDACHLAVAFEDPASAVRRLTDAGLPIVKTQASAALHAATPGDVATRQALSSYAEDRFLHQVRERGPSRIAEREDCLQVRTIGVDDLPEAVDGRRALRGTGPWRVHFHVPIHRRPEPPLESTRDELGETLDALLRGPAALTDHVEMETYTWSVLPQQQRPGSDAELVSGLAAELRWVADRMRRAGLEPT</sequence>
<evidence type="ECO:0000313" key="3">
    <source>
        <dbReference type="Proteomes" id="UP001500653"/>
    </source>
</evidence>
<dbReference type="EMBL" id="BAAALN010000004">
    <property type="protein sequence ID" value="GAA1230078.1"/>
    <property type="molecule type" value="Genomic_DNA"/>
</dbReference>
<evidence type="ECO:0000313" key="2">
    <source>
        <dbReference type="EMBL" id="GAA1230078.1"/>
    </source>
</evidence>
<feature type="domain" description="Xylose isomerase-like TIM barrel" evidence="1">
    <location>
        <begin position="65"/>
        <end position="226"/>
    </location>
</feature>
<dbReference type="SUPFAM" id="SSF51658">
    <property type="entry name" value="Xylose isomerase-like"/>
    <property type="match status" value="1"/>
</dbReference>
<dbReference type="InterPro" id="IPR013022">
    <property type="entry name" value="Xyl_isomerase-like_TIM-brl"/>
</dbReference>
<protein>
    <submittedName>
        <fullName evidence="2">Metabolite traffic protein EboE</fullName>
    </submittedName>
</protein>
<dbReference type="InterPro" id="IPR036237">
    <property type="entry name" value="Xyl_isomerase-like_sf"/>
</dbReference>
<comment type="caution">
    <text evidence="2">The sequence shown here is derived from an EMBL/GenBank/DDBJ whole genome shotgun (WGS) entry which is preliminary data.</text>
</comment>
<dbReference type="Pfam" id="PF01261">
    <property type="entry name" value="AP_endonuc_2"/>
    <property type="match status" value="1"/>
</dbReference>
<name>A0ABN1W148_9PSEU</name>
<reference evidence="2 3" key="1">
    <citation type="journal article" date="2019" name="Int. J. Syst. Evol. Microbiol.">
        <title>The Global Catalogue of Microorganisms (GCM) 10K type strain sequencing project: providing services to taxonomists for standard genome sequencing and annotation.</title>
        <authorList>
            <consortium name="The Broad Institute Genomics Platform"/>
            <consortium name="The Broad Institute Genome Sequencing Center for Infectious Disease"/>
            <person name="Wu L."/>
            <person name="Ma J."/>
        </authorList>
    </citation>
    <scope>NUCLEOTIDE SEQUENCE [LARGE SCALE GENOMIC DNA]</scope>
    <source>
        <strain evidence="2 3">JCM 13023</strain>
    </source>
</reference>
<dbReference type="Gene3D" id="3.20.20.150">
    <property type="entry name" value="Divalent-metal-dependent TIM barrel enzymes"/>
    <property type="match status" value="1"/>
</dbReference>
<dbReference type="PANTHER" id="PTHR12110">
    <property type="entry name" value="HYDROXYPYRUVATE ISOMERASE"/>
    <property type="match status" value="1"/>
</dbReference>
<accession>A0ABN1W148</accession>
<dbReference type="Proteomes" id="UP001500653">
    <property type="component" value="Unassembled WGS sequence"/>
</dbReference>
<proteinExistence type="predicted"/>
<dbReference type="PANTHER" id="PTHR12110:SF41">
    <property type="entry name" value="INOSOSE DEHYDRATASE"/>
    <property type="match status" value="1"/>
</dbReference>
<keyword evidence="3" id="KW-1185">Reference proteome</keyword>
<evidence type="ECO:0000259" key="1">
    <source>
        <dbReference type="Pfam" id="PF01261"/>
    </source>
</evidence>
<gene>
    <name evidence="2" type="primary">eboE</name>
    <name evidence="2" type="ORF">GCM10009676_10980</name>
</gene>
<dbReference type="InterPro" id="IPR050312">
    <property type="entry name" value="IolE/XylAMocC-like"/>
</dbReference>
<dbReference type="NCBIfam" id="NF035939">
    <property type="entry name" value="TIM_EboE"/>
    <property type="match status" value="1"/>
</dbReference>
<organism evidence="2 3">
    <name type="scientific">Prauserella halophila</name>
    <dbReference type="NCBI Taxonomy" id="185641"/>
    <lineage>
        <taxon>Bacteria</taxon>
        <taxon>Bacillati</taxon>
        <taxon>Actinomycetota</taxon>
        <taxon>Actinomycetes</taxon>
        <taxon>Pseudonocardiales</taxon>
        <taxon>Pseudonocardiaceae</taxon>
        <taxon>Prauserella</taxon>
    </lineage>
</organism>